<proteinExistence type="predicted"/>
<keyword evidence="5" id="KW-1185">Reference proteome</keyword>
<feature type="transmembrane region" description="Helical" evidence="1">
    <location>
        <begin position="165"/>
        <end position="186"/>
    </location>
</feature>
<dbReference type="AlphaFoldDB" id="A0A255DG16"/>
<evidence type="ECO:0000259" key="2">
    <source>
        <dbReference type="Pfam" id="PF01757"/>
    </source>
</evidence>
<feature type="transmembrane region" description="Helical" evidence="1">
    <location>
        <begin position="355"/>
        <end position="378"/>
    </location>
</feature>
<dbReference type="GO" id="GO:0009103">
    <property type="term" value="P:lipopolysaccharide biosynthetic process"/>
    <property type="evidence" value="ECO:0007669"/>
    <property type="project" value="TreeGrafter"/>
</dbReference>
<feature type="domain" description="SGNH" evidence="3">
    <location>
        <begin position="455"/>
        <end position="666"/>
    </location>
</feature>
<protein>
    <submittedName>
        <fullName evidence="4">Acyltransferase</fullName>
    </submittedName>
</protein>
<dbReference type="GO" id="GO:0016020">
    <property type="term" value="C:membrane"/>
    <property type="evidence" value="ECO:0007669"/>
    <property type="project" value="TreeGrafter"/>
</dbReference>
<keyword evidence="4" id="KW-0012">Acyltransferase</keyword>
<feature type="transmembrane region" description="Helical" evidence="1">
    <location>
        <begin position="252"/>
        <end position="270"/>
    </location>
</feature>
<dbReference type="PANTHER" id="PTHR23028:SF53">
    <property type="entry name" value="ACYL_TRANSF_3 DOMAIN-CONTAINING PROTEIN"/>
    <property type="match status" value="1"/>
</dbReference>
<evidence type="ECO:0000259" key="3">
    <source>
        <dbReference type="Pfam" id="PF19040"/>
    </source>
</evidence>
<evidence type="ECO:0000313" key="5">
    <source>
        <dbReference type="Proteomes" id="UP000216063"/>
    </source>
</evidence>
<dbReference type="InterPro" id="IPR002656">
    <property type="entry name" value="Acyl_transf_3_dom"/>
</dbReference>
<comment type="caution">
    <text evidence="4">The sequence shown here is derived from an EMBL/GenBank/DDBJ whole genome shotgun (WGS) entry which is preliminary data.</text>
</comment>
<evidence type="ECO:0000256" key="1">
    <source>
        <dbReference type="SAM" id="Phobius"/>
    </source>
</evidence>
<dbReference type="InterPro" id="IPR050879">
    <property type="entry name" value="Acyltransferase_3"/>
</dbReference>
<dbReference type="OrthoDB" id="3404679at2"/>
<name>A0A255DG16_9MYCO</name>
<evidence type="ECO:0000313" key="4">
    <source>
        <dbReference type="EMBL" id="OYN78224.1"/>
    </source>
</evidence>
<feature type="transmembrane region" description="Helical" evidence="1">
    <location>
        <begin position="135"/>
        <end position="153"/>
    </location>
</feature>
<dbReference type="Proteomes" id="UP000216063">
    <property type="component" value="Unassembled WGS sequence"/>
</dbReference>
<sequence>MRAVAVLTVFANHLFNWPSGGFVGVDVFFVLSGFFITGLLIRERKTTRHLSFQNFYTRRVKRIIPSAVLVLTVTVGGAYLLFTATRAKDTLVDALYAAVFASNWHFEAVGADYFQSARPPSPIQHYWSLSIEEQFYFVWPFLIALVFAATRSIRRRANRRAREWALSAVMFTVVAASFAWAMYLSAVDPNAAYFSTFTRVWELGVGAMLAIAGPMLERIPSHLRPVLAYLGLAGVAASLFLISPTVRFPAPWAALPVLATALVVASYHGAPIPRLLLPLTNRAARWFGDTSYTLYLWHWPVITLLYAILPRGWLFYSIAIALSLGLTAVTYHFYEDPLRKSQWLLPRTSKRDRRTRPAVWGLSGLVAASLVVISILVIQTADDAAVTQELARGQDDPQPTQFAAPAQKVDPCFGAPAMVTPGCALRNPDVPLRPSVDTFARDTQGQLNCNIAATSGACHYGYDGDGALRIALVGDSHAQAILPALRSTLQANKWSLTAYVGTDCILSNPPAPGKMCHDALAQTESDLVAHPYDLVIIANFDYGLPVNNYLAAWTPVAKAGSRFLVLRDNPATSADALACLTRVSLDGDHTGECGTPIAQAFPENQTLPAAAQAVPGATLLDLTRFYCNADRCPSVIGNAIVYRDLKDGVNSHLTATFAKTLAPAIQDGIRQALASGLQQPH</sequence>
<feature type="transmembrane region" description="Helical" evidence="1">
    <location>
        <begin position="20"/>
        <end position="41"/>
    </location>
</feature>
<feature type="transmembrane region" description="Helical" evidence="1">
    <location>
        <begin position="192"/>
        <end position="214"/>
    </location>
</feature>
<feature type="transmembrane region" description="Helical" evidence="1">
    <location>
        <begin position="62"/>
        <end position="82"/>
    </location>
</feature>
<accession>A0A255DG16</accession>
<keyword evidence="1" id="KW-1133">Transmembrane helix</keyword>
<feature type="transmembrane region" description="Helical" evidence="1">
    <location>
        <begin position="315"/>
        <end position="334"/>
    </location>
</feature>
<dbReference type="InterPro" id="IPR043968">
    <property type="entry name" value="SGNH"/>
</dbReference>
<keyword evidence="4" id="KW-0808">Transferase</keyword>
<dbReference type="Pfam" id="PF19040">
    <property type="entry name" value="SGNH"/>
    <property type="match status" value="1"/>
</dbReference>
<organism evidence="4 5">
    <name type="scientific">Mycolicibacterium sphagni</name>
    <dbReference type="NCBI Taxonomy" id="1786"/>
    <lineage>
        <taxon>Bacteria</taxon>
        <taxon>Bacillati</taxon>
        <taxon>Actinomycetota</taxon>
        <taxon>Actinomycetes</taxon>
        <taxon>Mycobacteriales</taxon>
        <taxon>Mycobacteriaceae</taxon>
        <taxon>Mycolicibacterium</taxon>
    </lineage>
</organism>
<dbReference type="Pfam" id="PF01757">
    <property type="entry name" value="Acyl_transf_3"/>
    <property type="match status" value="1"/>
</dbReference>
<feature type="domain" description="Acyltransferase 3" evidence="2">
    <location>
        <begin position="1"/>
        <end position="331"/>
    </location>
</feature>
<dbReference type="PANTHER" id="PTHR23028">
    <property type="entry name" value="ACETYLTRANSFERASE"/>
    <property type="match status" value="1"/>
</dbReference>
<dbReference type="EMBL" id="NOZR01000013">
    <property type="protein sequence ID" value="OYN78224.1"/>
    <property type="molecule type" value="Genomic_DNA"/>
</dbReference>
<reference evidence="4 5" key="1">
    <citation type="submission" date="2017-07" db="EMBL/GenBank/DDBJ databases">
        <title>The new phylogeny of genus Mycobacterium.</title>
        <authorList>
            <person name="Tortoli E."/>
            <person name="Trovato A."/>
            <person name="Cirillo D.M."/>
        </authorList>
    </citation>
    <scope>NUCLEOTIDE SEQUENCE [LARGE SCALE GENOMIC DNA]</scope>
    <source>
        <strain evidence="4 5">ATCC 33027</strain>
    </source>
</reference>
<dbReference type="GO" id="GO:0016747">
    <property type="term" value="F:acyltransferase activity, transferring groups other than amino-acyl groups"/>
    <property type="evidence" value="ECO:0007669"/>
    <property type="project" value="InterPro"/>
</dbReference>
<keyword evidence="1" id="KW-0472">Membrane</keyword>
<feature type="transmembrane region" description="Helical" evidence="1">
    <location>
        <begin position="291"/>
        <end position="309"/>
    </location>
</feature>
<keyword evidence="1" id="KW-0812">Transmembrane</keyword>
<feature type="transmembrane region" description="Helical" evidence="1">
    <location>
        <begin position="226"/>
        <end position="246"/>
    </location>
</feature>
<gene>
    <name evidence="4" type="ORF">CG716_16630</name>
</gene>